<evidence type="ECO:0000313" key="2">
    <source>
        <dbReference type="EMBL" id="PVX29380.1"/>
    </source>
</evidence>
<keyword evidence="1" id="KW-1133">Transmembrane helix</keyword>
<dbReference type="Proteomes" id="UP000245890">
    <property type="component" value="Unassembled WGS sequence"/>
</dbReference>
<proteinExistence type="predicted"/>
<feature type="transmembrane region" description="Helical" evidence="1">
    <location>
        <begin position="6"/>
        <end position="27"/>
    </location>
</feature>
<reference evidence="2 3" key="1">
    <citation type="submission" date="2018-05" db="EMBL/GenBank/DDBJ databases">
        <title>Description of Sphingomonas pokkalii sp nov, isolated from the rhizosphere of saline tolerant pokkali rice and its draft genome analysis.</title>
        <authorList>
            <person name="Menon R."/>
            <person name="Kumari S."/>
            <person name="Rameshkumar N."/>
        </authorList>
    </citation>
    <scope>NUCLEOTIDE SEQUENCE [LARGE SCALE GENOMIC DNA]</scope>
    <source>
        <strain evidence="2 3">L3B27</strain>
    </source>
</reference>
<dbReference type="RefSeq" id="WP_116468819.1">
    <property type="nucleotide sequence ID" value="NZ_QENQ01000001.1"/>
</dbReference>
<keyword evidence="3" id="KW-1185">Reference proteome</keyword>
<keyword evidence="1" id="KW-0812">Transmembrane</keyword>
<dbReference type="EMBL" id="QENQ01000001">
    <property type="protein sequence ID" value="PVX29380.1"/>
    <property type="molecule type" value="Genomic_DNA"/>
</dbReference>
<name>A0A2U0SDH6_9SPHN</name>
<gene>
    <name evidence="2" type="ORF">DD559_08665</name>
</gene>
<comment type="caution">
    <text evidence="2">The sequence shown here is derived from an EMBL/GenBank/DDBJ whole genome shotgun (WGS) entry which is preliminary data.</text>
</comment>
<dbReference type="OrthoDB" id="7586006at2"/>
<dbReference type="AlphaFoldDB" id="A0A2U0SDH6"/>
<protein>
    <submittedName>
        <fullName evidence="2">Uncharacterized protein</fullName>
    </submittedName>
</protein>
<accession>A0A2U0SDH6</accession>
<evidence type="ECO:0000313" key="3">
    <source>
        <dbReference type="Proteomes" id="UP000245890"/>
    </source>
</evidence>
<keyword evidence="1" id="KW-0472">Membrane</keyword>
<evidence type="ECO:0000256" key="1">
    <source>
        <dbReference type="SAM" id="Phobius"/>
    </source>
</evidence>
<sequence length="60" mass="6398">MDTRSFLYALWSIVVLGLFLLAAVYGWSPFAEGGRSRTSYAYGGSGGHGGHGGFYGPNHK</sequence>
<organism evidence="2 3">
    <name type="scientific">Sphingomonas pokkalii</name>
    <dbReference type="NCBI Taxonomy" id="2175090"/>
    <lineage>
        <taxon>Bacteria</taxon>
        <taxon>Pseudomonadati</taxon>
        <taxon>Pseudomonadota</taxon>
        <taxon>Alphaproteobacteria</taxon>
        <taxon>Sphingomonadales</taxon>
        <taxon>Sphingomonadaceae</taxon>
        <taxon>Sphingomonas</taxon>
    </lineage>
</organism>